<comment type="caution">
    <text evidence="6">The sequence shown here is derived from an EMBL/GenBank/DDBJ whole genome shotgun (WGS) entry which is preliminary data.</text>
</comment>
<evidence type="ECO:0000256" key="5">
    <source>
        <dbReference type="RuleBase" id="RU367124"/>
    </source>
</evidence>
<keyword evidence="3 5" id="KW-0964">Secreted</keyword>
<comment type="function">
    <text evidence="5">Effector that suppresses plant defense responses during pathogen infection.</text>
</comment>
<dbReference type="InterPro" id="IPR031825">
    <property type="entry name" value="RXLR"/>
</dbReference>
<evidence type="ECO:0000256" key="3">
    <source>
        <dbReference type="ARBA" id="ARBA00022525"/>
    </source>
</evidence>
<feature type="chain" id="PRO_5028508540" description="RxLR effector protein" evidence="5">
    <location>
        <begin position="21"/>
        <end position="237"/>
    </location>
</feature>
<gene>
    <name evidence="6" type="ORF">BBO99_00009340</name>
</gene>
<protein>
    <recommendedName>
        <fullName evidence="5">RxLR effector protein</fullName>
    </recommendedName>
</protein>
<sequence>MRVSYVLFTAALTLVAVGDAASVTTNSGMAKDSSGKRFLRSYGMTDLDKKDDASEEERGPTLKLADLKLLDDVVQPDKIKSALGDAAKQKVLGDLIHPEKIKSILNDPAKQKVIDDLIQPEKIQAALGDAAKRDDLFQSWFMDKEISAAIAYKLSANGQFSKNKDIVLAYSNYRTWETYGKVLGGWLHTKDLDSAKETMGKSFTDLKTIFGKWYGEKRSAEAMSKLVNAEPGLEKKS</sequence>
<keyword evidence="4 5" id="KW-0732">Signal</keyword>
<evidence type="ECO:0000256" key="2">
    <source>
        <dbReference type="ARBA" id="ARBA00010400"/>
    </source>
</evidence>
<keyword evidence="7" id="KW-1185">Reference proteome</keyword>
<dbReference type="EMBL" id="MBDN02000720">
    <property type="protein sequence ID" value="RLN73562.1"/>
    <property type="molecule type" value="Genomic_DNA"/>
</dbReference>
<organism evidence="6 7">
    <name type="scientific">Phytophthora kernoviae</name>
    <dbReference type="NCBI Taxonomy" id="325452"/>
    <lineage>
        <taxon>Eukaryota</taxon>
        <taxon>Sar</taxon>
        <taxon>Stramenopiles</taxon>
        <taxon>Oomycota</taxon>
        <taxon>Peronosporomycetes</taxon>
        <taxon>Peronosporales</taxon>
        <taxon>Peronosporaceae</taxon>
        <taxon>Phytophthora</taxon>
    </lineage>
</organism>
<accession>A0A3R7GSQ0</accession>
<dbReference type="Proteomes" id="UP000285624">
    <property type="component" value="Unassembled WGS sequence"/>
</dbReference>
<evidence type="ECO:0000313" key="6">
    <source>
        <dbReference type="EMBL" id="RLN73562.1"/>
    </source>
</evidence>
<comment type="domain">
    <text evidence="5">The RxLR-dEER motif acts to carry the protein into the host cell cytoplasm through binding to cell surface phosphatidylinositol-3-phosphate.</text>
</comment>
<reference evidence="6 7" key="1">
    <citation type="journal article" date="2019" name="Mol. Plant Pathol.">
        <title>Genome sequencing of oomycete isolates from Chile supports the New Zealand origin of Phytophthora kernoviae and makes available the first Nothophytophthora sp. genome.</title>
        <authorList>
            <person name="Studholme D.J."/>
            <person name="Panda P."/>
            <person name="Sanfuentes Von Stowasser E."/>
            <person name="Gonzalez M."/>
            <person name="Hill R."/>
            <person name="Sambles C."/>
            <person name="Grant M."/>
            <person name="Williams N.M."/>
            <person name="McDougal R.L."/>
        </authorList>
    </citation>
    <scope>NUCLEOTIDE SEQUENCE [LARGE SCALE GENOMIC DNA]</scope>
    <source>
        <strain evidence="6">Chile4</strain>
    </source>
</reference>
<comment type="subcellular location">
    <subcellularLocation>
        <location evidence="1 5">Secreted</location>
    </subcellularLocation>
</comment>
<dbReference type="Pfam" id="PF16810">
    <property type="entry name" value="RXLR"/>
    <property type="match status" value="1"/>
</dbReference>
<proteinExistence type="inferred from homology"/>
<name>A0A3R7GSQ0_9STRA</name>
<feature type="signal peptide" evidence="5">
    <location>
        <begin position="1"/>
        <end position="20"/>
    </location>
</feature>
<dbReference type="GO" id="GO:0005576">
    <property type="term" value="C:extracellular region"/>
    <property type="evidence" value="ECO:0007669"/>
    <property type="project" value="UniProtKB-SubCell"/>
</dbReference>
<dbReference type="AlphaFoldDB" id="A0A3R7GSQ0"/>
<evidence type="ECO:0000313" key="7">
    <source>
        <dbReference type="Proteomes" id="UP000285624"/>
    </source>
</evidence>
<evidence type="ECO:0000256" key="1">
    <source>
        <dbReference type="ARBA" id="ARBA00004613"/>
    </source>
</evidence>
<evidence type="ECO:0000256" key="4">
    <source>
        <dbReference type="ARBA" id="ARBA00022729"/>
    </source>
</evidence>
<comment type="similarity">
    <text evidence="2 5">Belongs to the RxLR effector family.</text>
</comment>